<proteinExistence type="predicted"/>
<evidence type="ECO:0000313" key="1">
    <source>
        <dbReference type="EMBL" id="OGZ63010.1"/>
    </source>
</evidence>
<dbReference type="Proteomes" id="UP000178991">
    <property type="component" value="Unassembled WGS sequence"/>
</dbReference>
<name>A0A1G2HL54_9BACT</name>
<gene>
    <name evidence="1" type="ORF">A2639_02925</name>
</gene>
<organism evidence="1 2">
    <name type="scientific">Candidatus Staskawiczbacteria bacterium RIFCSPHIGHO2_01_FULL_34_27</name>
    <dbReference type="NCBI Taxonomy" id="1802199"/>
    <lineage>
        <taxon>Bacteria</taxon>
        <taxon>Candidatus Staskawicziibacteriota</taxon>
    </lineage>
</organism>
<sequence length="106" mass="12523">MSSNVTWFAFPKDAHTNKVISNFIGLGTEEDASQFLCEDGEERGMWRASWQNIKRLWDSRKDLVLKLEIFNQRGNGKVRNVTLIFTDNFKKRKELIKKLKSQKRLF</sequence>
<dbReference type="AlphaFoldDB" id="A0A1G2HL54"/>
<protein>
    <submittedName>
        <fullName evidence="1">Uncharacterized protein</fullName>
    </submittedName>
</protein>
<accession>A0A1G2HL54</accession>
<reference evidence="1 2" key="1">
    <citation type="journal article" date="2016" name="Nat. Commun.">
        <title>Thousands of microbial genomes shed light on interconnected biogeochemical processes in an aquifer system.</title>
        <authorList>
            <person name="Anantharaman K."/>
            <person name="Brown C.T."/>
            <person name="Hug L.A."/>
            <person name="Sharon I."/>
            <person name="Castelle C.J."/>
            <person name="Probst A.J."/>
            <person name="Thomas B.C."/>
            <person name="Singh A."/>
            <person name="Wilkins M.J."/>
            <person name="Karaoz U."/>
            <person name="Brodie E.L."/>
            <person name="Williams K.H."/>
            <person name="Hubbard S.S."/>
            <person name="Banfield J.F."/>
        </authorList>
    </citation>
    <scope>NUCLEOTIDE SEQUENCE [LARGE SCALE GENOMIC DNA]</scope>
</reference>
<evidence type="ECO:0000313" key="2">
    <source>
        <dbReference type="Proteomes" id="UP000178991"/>
    </source>
</evidence>
<comment type="caution">
    <text evidence="1">The sequence shown here is derived from an EMBL/GenBank/DDBJ whole genome shotgun (WGS) entry which is preliminary data.</text>
</comment>
<dbReference type="EMBL" id="MHOL01000009">
    <property type="protein sequence ID" value="OGZ63010.1"/>
    <property type="molecule type" value="Genomic_DNA"/>
</dbReference>